<protein>
    <submittedName>
        <fullName evidence="1">Uncharacterized protein</fullName>
    </submittedName>
</protein>
<accession>A0AAD7RNP7</accession>
<comment type="caution">
    <text evidence="1">The sequence shown here is derived from an EMBL/GenBank/DDBJ whole genome shotgun (WGS) entry which is preliminary data.</text>
</comment>
<sequence>MGRGAVHSVVLVAMGTLESRHRDYPLSSLLLLCASRAVLVGDVLPVTVVTRVVSEWCSTSAKTFRLGGQTWPSW</sequence>
<proteinExistence type="predicted"/>
<evidence type="ECO:0000313" key="1">
    <source>
        <dbReference type="EMBL" id="KAJ8386181.1"/>
    </source>
</evidence>
<dbReference type="Proteomes" id="UP001221898">
    <property type="component" value="Unassembled WGS sequence"/>
</dbReference>
<name>A0AAD7RNP7_9TELE</name>
<dbReference type="AlphaFoldDB" id="A0AAD7RNP7"/>
<reference evidence="1" key="1">
    <citation type="journal article" date="2023" name="Science">
        <title>Genome structures resolve the early diversification of teleost fishes.</title>
        <authorList>
            <person name="Parey E."/>
            <person name="Louis A."/>
            <person name="Montfort J."/>
            <person name="Bouchez O."/>
            <person name="Roques C."/>
            <person name="Iampietro C."/>
            <person name="Lluch J."/>
            <person name="Castinel A."/>
            <person name="Donnadieu C."/>
            <person name="Desvignes T."/>
            <person name="Floi Bucao C."/>
            <person name="Jouanno E."/>
            <person name="Wen M."/>
            <person name="Mejri S."/>
            <person name="Dirks R."/>
            <person name="Jansen H."/>
            <person name="Henkel C."/>
            <person name="Chen W.J."/>
            <person name="Zahm M."/>
            <person name="Cabau C."/>
            <person name="Klopp C."/>
            <person name="Thompson A.W."/>
            <person name="Robinson-Rechavi M."/>
            <person name="Braasch I."/>
            <person name="Lecointre G."/>
            <person name="Bobe J."/>
            <person name="Postlethwait J.H."/>
            <person name="Berthelot C."/>
            <person name="Roest Crollius H."/>
            <person name="Guiguen Y."/>
        </authorList>
    </citation>
    <scope>NUCLEOTIDE SEQUENCE</scope>
    <source>
        <strain evidence="1">NC1722</strain>
    </source>
</reference>
<evidence type="ECO:0000313" key="2">
    <source>
        <dbReference type="Proteomes" id="UP001221898"/>
    </source>
</evidence>
<organism evidence="1 2">
    <name type="scientific">Aldrovandia affinis</name>
    <dbReference type="NCBI Taxonomy" id="143900"/>
    <lineage>
        <taxon>Eukaryota</taxon>
        <taxon>Metazoa</taxon>
        <taxon>Chordata</taxon>
        <taxon>Craniata</taxon>
        <taxon>Vertebrata</taxon>
        <taxon>Euteleostomi</taxon>
        <taxon>Actinopterygii</taxon>
        <taxon>Neopterygii</taxon>
        <taxon>Teleostei</taxon>
        <taxon>Notacanthiformes</taxon>
        <taxon>Halosauridae</taxon>
        <taxon>Aldrovandia</taxon>
    </lineage>
</organism>
<gene>
    <name evidence="1" type="ORF">AAFF_G00176050</name>
</gene>
<keyword evidence="2" id="KW-1185">Reference proteome</keyword>
<dbReference type="EMBL" id="JAINUG010000233">
    <property type="protein sequence ID" value="KAJ8386181.1"/>
    <property type="molecule type" value="Genomic_DNA"/>
</dbReference>